<dbReference type="PANTHER" id="PTHR43020">
    <property type="entry name" value="CDK5 REGULATORY SUBUNIT-ASSOCIATED PROTEIN 1"/>
    <property type="match status" value="1"/>
</dbReference>
<dbReference type="SMART" id="SM00729">
    <property type="entry name" value="Elp3"/>
    <property type="match status" value="1"/>
</dbReference>
<keyword evidence="5" id="KW-0949">S-adenosyl-L-methionine</keyword>
<dbReference type="EMBL" id="DVNZ01000090">
    <property type="protein sequence ID" value="HIU94074.1"/>
    <property type="molecule type" value="Genomic_DNA"/>
</dbReference>
<proteinExistence type="predicted"/>
<evidence type="ECO:0000259" key="11">
    <source>
        <dbReference type="PROSITE" id="PS51918"/>
    </source>
</evidence>
<reference evidence="12" key="2">
    <citation type="journal article" date="2021" name="PeerJ">
        <title>Extensive microbial diversity within the chicken gut microbiome revealed by metagenomics and culture.</title>
        <authorList>
            <person name="Gilroy R."/>
            <person name="Ravi A."/>
            <person name="Getino M."/>
            <person name="Pursley I."/>
            <person name="Horton D.L."/>
            <person name="Alikhan N.F."/>
            <person name="Baker D."/>
            <person name="Gharbi K."/>
            <person name="Hall N."/>
            <person name="Watson M."/>
            <person name="Adriaenssens E.M."/>
            <person name="Foster-Nyarko E."/>
            <person name="Jarju S."/>
            <person name="Secka A."/>
            <person name="Antonio M."/>
            <person name="Oren A."/>
            <person name="Chaudhuri R.R."/>
            <person name="La Ragione R."/>
            <person name="Hildebrand F."/>
            <person name="Pallen M.J."/>
        </authorList>
    </citation>
    <scope>NUCLEOTIDE SEQUENCE</scope>
    <source>
        <strain evidence="12">ChiGjej2B2-16831</strain>
    </source>
</reference>
<keyword evidence="6" id="KW-0479">Metal-binding</keyword>
<keyword evidence="3" id="KW-0004">4Fe-4S</keyword>
<comment type="cofactor">
    <cofactor evidence="1">
        <name>[4Fe-4S] cluster</name>
        <dbReference type="ChEBI" id="CHEBI:49883"/>
    </cofactor>
</comment>
<dbReference type="InterPro" id="IPR023404">
    <property type="entry name" value="rSAM_horseshoe"/>
</dbReference>
<reference evidence="12" key="1">
    <citation type="submission" date="2020-10" db="EMBL/GenBank/DDBJ databases">
        <authorList>
            <person name="Gilroy R."/>
        </authorList>
    </citation>
    <scope>NUCLEOTIDE SEQUENCE</scope>
    <source>
        <strain evidence="12">ChiGjej2B2-16831</strain>
    </source>
</reference>
<dbReference type="InterPro" id="IPR058240">
    <property type="entry name" value="rSAM_sf"/>
</dbReference>
<dbReference type="GO" id="GO:0035597">
    <property type="term" value="F:tRNA-2-methylthio-N(6)-dimethylallyladenosine(37) synthase activity"/>
    <property type="evidence" value="ECO:0007669"/>
    <property type="project" value="UniProtKB-EC"/>
</dbReference>
<feature type="non-terminal residue" evidence="12">
    <location>
        <position position="1"/>
    </location>
</feature>
<evidence type="ECO:0000256" key="2">
    <source>
        <dbReference type="ARBA" id="ARBA00003234"/>
    </source>
</evidence>
<evidence type="ECO:0000313" key="12">
    <source>
        <dbReference type="EMBL" id="HIU94074.1"/>
    </source>
</evidence>
<dbReference type="InterPro" id="IPR006638">
    <property type="entry name" value="Elp3/MiaA/NifB-like_rSAM"/>
</dbReference>
<dbReference type="InterPro" id="IPR007197">
    <property type="entry name" value="rSAM"/>
</dbReference>
<evidence type="ECO:0000256" key="6">
    <source>
        <dbReference type="ARBA" id="ARBA00022723"/>
    </source>
</evidence>
<gene>
    <name evidence="12" type="ORF">IAD24_02830</name>
</gene>
<evidence type="ECO:0000256" key="9">
    <source>
        <dbReference type="ARBA" id="ARBA00033765"/>
    </source>
</evidence>
<evidence type="ECO:0000259" key="10">
    <source>
        <dbReference type="PROSITE" id="PS50926"/>
    </source>
</evidence>
<feature type="domain" description="TRAM" evidence="10">
    <location>
        <begin position="158"/>
        <end position="222"/>
    </location>
</feature>
<feature type="domain" description="Radical SAM core" evidence="11">
    <location>
        <begin position="1"/>
        <end position="155"/>
    </location>
</feature>
<evidence type="ECO:0000256" key="1">
    <source>
        <dbReference type="ARBA" id="ARBA00001966"/>
    </source>
</evidence>
<evidence type="ECO:0000256" key="5">
    <source>
        <dbReference type="ARBA" id="ARBA00022691"/>
    </source>
</evidence>
<dbReference type="PROSITE" id="PS50926">
    <property type="entry name" value="TRAM"/>
    <property type="match status" value="1"/>
</dbReference>
<dbReference type="GO" id="GO:0046872">
    <property type="term" value="F:metal ion binding"/>
    <property type="evidence" value="ECO:0007669"/>
    <property type="project" value="UniProtKB-KW"/>
</dbReference>
<sequence>LLRRLNGVDGIRRIRFMTSHPKDLSDGLIEAMATLDKVCPHIHLPLQSGSDAVLQAMNRRYTREQYAATVAKLRAAVPEVELTTDIIVGFPGETEEDFLDTMDMMRRIGFAAAYTFQYSPRAGTRAAAMPEQVPSAVKRERLHRLNALQAEMTERNNRAYIGRGGEVLVEGAGKRAGAQVAFGKLPNFKMVYFPGNDELIGRYLPVRVTGVKGNSLFGEREEERA</sequence>
<dbReference type="NCBIfam" id="TIGR00089">
    <property type="entry name" value="MiaB/RimO family radical SAM methylthiotransferase"/>
    <property type="match status" value="1"/>
</dbReference>
<organism evidence="12 13">
    <name type="scientific">Candidatus Aphodomorpha intestinavium</name>
    <dbReference type="NCBI Taxonomy" id="2840672"/>
    <lineage>
        <taxon>Bacteria</taxon>
        <taxon>Bacillati</taxon>
        <taxon>Bacillota</taxon>
        <taxon>Clostridia</taxon>
        <taxon>Eubacteriales</taxon>
        <taxon>Candidatus Aphodomorpha</taxon>
    </lineage>
</organism>
<evidence type="ECO:0000256" key="3">
    <source>
        <dbReference type="ARBA" id="ARBA00022485"/>
    </source>
</evidence>
<dbReference type="InterPro" id="IPR005839">
    <property type="entry name" value="Methylthiotransferase"/>
</dbReference>
<evidence type="ECO:0000256" key="7">
    <source>
        <dbReference type="ARBA" id="ARBA00023004"/>
    </source>
</evidence>
<comment type="function">
    <text evidence="2">Catalyzes the methylthiolation of N6-(dimethylallyl)adenosine (i(6)A), leading to the formation of 2-methylthio-N6-(dimethylallyl)adenosine (ms(2)i(6)A) at position 37 in tRNAs that read codons beginning with uridine.</text>
</comment>
<dbReference type="PROSITE" id="PS51918">
    <property type="entry name" value="RADICAL_SAM"/>
    <property type="match status" value="1"/>
</dbReference>
<dbReference type="InterPro" id="IPR002792">
    <property type="entry name" value="TRAM_dom"/>
</dbReference>
<keyword evidence="4 12" id="KW-0808">Transferase</keyword>
<dbReference type="Pfam" id="PF01938">
    <property type="entry name" value="TRAM"/>
    <property type="match status" value="1"/>
</dbReference>
<keyword evidence="8" id="KW-0411">Iron-sulfur</keyword>
<comment type="caution">
    <text evidence="12">The sequence shown here is derived from an EMBL/GenBank/DDBJ whole genome shotgun (WGS) entry which is preliminary data.</text>
</comment>
<dbReference type="EC" id="2.8.4.3" evidence="9"/>
<dbReference type="AlphaFoldDB" id="A0A9D1ST07"/>
<dbReference type="PANTHER" id="PTHR43020:SF2">
    <property type="entry name" value="MITOCHONDRIAL TRNA METHYLTHIOTRANSFERASE CDK5RAP1"/>
    <property type="match status" value="1"/>
</dbReference>
<dbReference type="Pfam" id="PF04055">
    <property type="entry name" value="Radical_SAM"/>
    <property type="match status" value="1"/>
</dbReference>
<dbReference type="SUPFAM" id="SSF102114">
    <property type="entry name" value="Radical SAM enzymes"/>
    <property type="match status" value="1"/>
</dbReference>
<evidence type="ECO:0000256" key="4">
    <source>
        <dbReference type="ARBA" id="ARBA00022679"/>
    </source>
</evidence>
<name>A0A9D1ST07_9FIRM</name>
<dbReference type="Gene3D" id="3.80.30.20">
    <property type="entry name" value="tm_1862 like domain"/>
    <property type="match status" value="1"/>
</dbReference>
<evidence type="ECO:0000313" key="13">
    <source>
        <dbReference type="Proteomes" id="UP000824128"/>
    </source>
</evidence>
<protein>
    <recommendedName>
        <fullName evidence="9">tRNA-2-methylthio-N(6)-dimethylallyladenosine synthase</fullName>
        <ecNumber evidence="9">2.8.4.3</ecNumber>
    </recommendedName>
</protein>
<accession>A0A9D1ST07</accession>
<dbReference type="GO" id="GO:0005829">
    <property type="term" value="C:cytosol"/>
    <property type="evidence" value="ECO:0007669"/>
    <property type="project" value="TreeGrafter"/>
</dbReference>
<keyword evidence="7" id="KW-0408">Iron</keyword>
<dbReference type="Proteomes" id="UP000824128">
    <property type="component" value="Unassembled WGS sequence"/>
</dbReference>
<evidence type="ECO:0000256" key="8">
    <source>
        <dbReference type="ARBA" id="ARBA00023014"/>
    </source>
</evidence>
<dbReference type="GO" id="GO:0051539">
    <property type="term" value="F:4 iron, 4 sulfur cluster binding"/>
    <property type="evidence" value="ECO:0007669"/>
    <property type="project" value="UniProtKB-KW"/>
</dbReference>